<dbReference type="InParanoid" id="A0A2R5GCT0"/>
<evidence type="ECO:0000313" key="9">
    <source>
        <dbReference type="Proteomes" id="UP000241890"/>
    </source>
</evidence>
<evidence type="ECO:0000256" key="2">
    <source>
        <dbReference type="ARBA" id="ARBA00022737"/>
    </source>
</evidence>
<evidence type="ECO:0000256" key="6">
    <source>
        <dbReference type="SAM" id="MobiDB-lite"/>
    </source>
</evidence>
<keyword evidence="3 5" id="KW-0863">Zinc-finger</keyword>
<keyword evidence="2" id="KW-0677">Repeat</keyword>
<feature type="region of interest" description="Disordered" evidence="6">
    <location>
        <begin position="131"/>
        <end position="182"/>
    </location>
</feature>
<dbReference type="SUPFAM" id="SSF57667">
    <property type="entry name" value="beta-beta-alpha zinc fingers"/>
    <property type="match status" value="3"/>
</dbReference>
<feature type="domain" description="C2H2-type" evidence="7">
    <location>
        <begin position="291"/>
        <end position="321"/>
    </location>
</feature>
<name>A0A2R5GCT0_9STRA</name>
<reference evidence="8 9" key="1">
    <citation type="submission" date="2017-12" db="EMBL/GenBank/DDBJ databases">
        <title>Sequencing, de novo assembly and annotation of complete genome of a new Thraustochytrid species, strain FCC1311.</title>
        <authorList>
            <person name="Sedici K."/>
            <person name="Godart F."/>
            <person name="Aiese Cigliano R."/>
            <person name="Sanseverino W."/>
            <person name="Barakat M."/>
            <person name="Ortet P."/>
            <person name="Marechal E."/>
            <person name="Cagnac O."/>
            <person name="Amato A."/>
        </authorList>
    </citation>
    <scope>NUCLEOTIDE SEQUENCE [LARGE SCALE GENOMIC DNA]</scope>
</reference>
<dbReference type="FunFam" id="3.30.160.60:FF:000446">
    <property type="entry name" value="Zinc finger protein"/>
    <property type="match status" value="1"/>
</dbReference>
<protein>
    <submittedName>
        <fullName evidence="8">Zinc finger protein 143</fullName>
    </submittedName>
</protein>
<evidence type="ECO:0000259" key="7">
    <source>
        <dbReference type="PROSITE" id="PS50157"/>
    </source>
</evidence>
<dbReference type="Proteomes" id="UP000241890">
    <property type="component" value="Unassembled WGS sequence"/>
</dbReference>
<dbReference type="GO" id="GO:0000981">
    <property type="term" value="F:DNA-binding transcription factor activity, RNA polymerase II-specific"/>
    <property type="evidence" value="ECO:0007669"/>
    <property type="project" value="TreeGrafter"/>
</dbReference>
<dbReference type="EMBL" id="BEYU01000032">
    <property type="protein sequence ID" value="GBG27508.1"/>
    <property type="molecule type" value="Genomic_DNA"/>
</dbReference>
<evidence type="ECO:0000256" key="5">
    <source>
        <dbReference type="PROSITE-ProRule" id="PRU00042"/>
    </source>
</evidence>
<feature type="domain" description="C2H2-type" evidence="7">
    <location>
        <begin position="231"/>
        <end position="258"/>
    </location>
</feature>
<proteinExistence type="predicted"/>
<keyword evidence="9" id="KW-1185">Reference proteome</keyword>
<keyword evidence="4" id="KW-0862">Zinc</keyword>
<keyword evidence="1" id="KW-0479">Metal-binding</keyword>
<dbReference type="AlphaFoldDB" id="A0A2R5GCT0"/>
<dbReference type="PANTHER" id="PTHR14003:SF19">
    <property type="entry name" value="YY2 TRANSCRIPTION FACTOR"/>
    <property type="match status" value="1"/>
</dbReference>
<dbReference type="GO" id="GO:0000978">
    <property type="term" value="F:RNA polymerase II cis-regulatory region sequence-specific DNA binding"/>
    <property type="evidence" value="ECO:0007669"/>
    <property type="project" value="TreeGrafter"/>
</dbReference>
<sequence length="352" mass="39050">MNSFSQSTQQPLHQQQQSQQQQQQQQQQQAPQHPFGVGGMLAYPMGASTTQPVLVSRPQASLNTNAMTMQSPRVMGTENRAPSGALTDVQQGPKDTSSDSSSRRTLSVGESASRSIADLLRVRTDKLGAQGLFMGQTATPTPDGALPSMPEDPNKKKRPRAGNQLEADVSTPSSDATESHDQELLSKIQKKGSNKPLRFECSFPGCKRRFAWKWTMETHARTHLGDAGRVFVCKTCKKGFFTVGCLRSHEKIHSRSENPFPCFHPGCKKGYRTSEGLSLHIKNHHSGEKKWKCPVAKCNKSFVRQADCKLHVLRVHCKEKPFPCSVASCDKSFACLTELKRHIKIHKRENSA</sequence>
<dbReference type="PANTHER" id="PTHR14003">
    <property type="entry name" value="TRANSCRIPTIONAL REPRESSOR PROTEIN YY"/>
    <property type="match status" value="1"/>
</dbReference>
<evidence type="ECO:0000256" key="4">
    <source>
        <dbReference type="ARBA" id="ARBA00022833"/>
    </source>
</evidence>
<dbReference type="GO" id="GO:0005667">
    <property type="term" value="C:transcription regulator complex"/>
    <property type="evidence" value="ECO:0007669"/>
    <property type="project" value="TreeGrafter"/>
</dbReference>
<feature type="domain" description="C2H2-type" evidence="7">
    <location>
        <begin position="199"/>
        <end position="228"/>
    </location>
</feature>
<feature type="domain" description="C2H2-type" evidence="7">
    <location>
        <begin position="260"/>
        <end position="290"/>
    </location>
</feature>
<dbReference type="GO" id="GO:0000785">
    <property type="term" value="C:chromatin"/>
    <property type="evidence" value="ECO:0007669"/>
    <property type="project" value="TreeGrafter"/>
</dbReference>
<accession>A0A2R5GCT0</accession>
<dbReference type="Gene3D" id="3.30.160.60">
    <property type="entry name" value="Classic Zinc Finger"/>
    <property type="match status" value="4"/>
</dbReference>
<gene>
    <name evidence="8" type="ORF">FCC1311_037312</name>
</gene>
<organism evidence="8 9">
    <name type="scientific">Hondaea fermentalgiana</name>
    <dbReference type="NCBI Taxonomy" id="2315210"/>
    <lineage>
        <taxon>Eukaryota</taxon>
        <taxon>Sar</taxon>
        <taxon>Stramenopiles</taxon>
        <taxon>Bigyra</taxon>
        <taxon>Labyrinthulomycetes</taxon>
        <taxon>Thraustochytrida</taxon>
        <taxon>Thraustochytriidae</taxon>
        <taxon>Hondaea</taxon>
    </lineage>
</organism>
<evidence type="ECO:0000256" key="1">
    <source>
        <dbReference type="ARBA" id="ARBA00022723"/>
    </source>
</evidence>
<dbReference type="InterPro" id="IPR036236">
    <property type="entry name" value="Znf_C2H2_sf"/>
</dbReference>
<dbReference type="PROSITE" id="PS00028">
    <property type="entry name" value="ZINC_FINGER_C2H2_1"/>
    <property type="match status" value="5"/>
</dbReference>
<feature type="compositionally biased region" description="Low complexity" evidence="6">
    <location>
        <begin position="1"/>
        <end position="34"/>
    </location>
</feature>
<dbReference type="OrthoDB" id="6077919at2759"/>
<feature type="region of interest" description="Disordered" evidence="6">
    <location>
        <begin position="69"/>
        <end position="113"/>
    </location>
</feature>
<dbReference type="PROSITE" id="PS50157">
    <property type="entry name" value="ZINC_FINGER_C2H2_2"/>
    <property type="match status" value="5"/>
</dbReference>
<dbReference type="InterPro" id="IPR013087">
    <property type="entry name" value="Znf_C2H2_type"/>
</dbReference>
<evidence type="ECO:0000256" key="3">
    <source>
        <dbReference type="ARBA" id="ARBA00022771"/>
    </source>
</evidence>
<feature type="region of interest" description="Disordered" evidence="6">
    <location>
        <begin position="1"/>
        <end position="44"/>
    </location>
</feature>
<feature type="domain" description="C2H2-type" evidence="7">
    <location>
        <begin position="322"/>
        <end position="351"/>
    </location>
</feature>
<dbReference type="SMART" id="SM00355">
    <property type="entry name" value="ZnF_C2H2"/>
    <property type="match status" value="5"/>
</dbReference>
<comment type="caution">
    <text evidence="8">The sequence shown here is derived from an EMBL/GenBank/DDBJ whole genome shotgun (WGS) entry which is preliminary data.</text>
</comment>
<dbReference type="GO" id="GO:0008270">
    <property type="term" value="F:zinc ion binding"/>
    <property type="evidence" value="ECO:0007669"/>
    <property type="project" value="UniProtKB-KW"/>
</dbReference>
<evidence type="ECO:0000313" key="8">
    <source>
        <dbReference type="EMBL" id="GBG27508.1"/>
    </source>
</evidence>
<dbReference type="GO" id="GO:0031519">
    <property type="term" value="C:PcG protein complex"/>
    <property type="evidence" value="ECO:0007669"/>
    <property type="project" value="TreeGrafter"/>
</dbReference>